<reference evidence="9 10" key="1">
    <citation type="submission" date="2018-03" db="EMBL/GenBank/DDBJ databases">
        <title>Comparative analysis of microorganisms from saline springs in Andes Mountain Range, Colombia.</title>
        <authorList>
            <person name="Rubin E."/>
        </authorList>
    </citation>
    <scope>NUCLEOTIDE SEQUENCE [LARGE SCALE GENOMIC DNA]</scope>
    <source>
        <strain evidence="9 10">CG 23</strain>
    </source>
</reference>
<name>A0ABX5EFS6_9MICO</name>
<feature type="transmembrane region" description="Helical" evidence="7">
    <location>
        <begin position="224"/>
        <end position="244"/>
    </location>
</feature>
<keyword evidence="6 7" id="KW-0472">Membrane</keyword>
<dbReference type="Gene3D" id="1.10.3720.10">
    <property type="entry name" value="MetI-like"/>
    <property type="match status" value="1"/>
</dbReference>
<dbReference type="Proteomes" id="UP000239895">
    <property type="component" value="Unassembled WGS sequence"/>
</dbReference>
<evidence type="ECO:0000259" key="8">
    <source>
        <dbReference type="PROSITE" id="PS50928"/>
    </source>
</evidence>
<protein>
    <submittedName>
        <fullName evidence="9">Glycine betaine/proline transport system permease protein</fullName>
    </submittedName>
</protein>
<feature type="domain" description="ABC transmembrane type-1" evidence="8">
    <location>
        <begin position="98"/>
        <end position="277"/>
    </location>
</feature>
<dbReference type="PANTHER" id="PTHR47737:SF1">
    <property type="entry name" value="GLYCINE BETAINE_PROLINE BETAINE TRANSPORT SYSTEM PERMEASE PROTEIN PROW"/>
    <property type="match status" value="1"/>
</dbReference>
<comment type="caution">
    <text evidence="9">The sequence shown here is derived from an EMBL/GenBank/DDBJ whole genome shotgun (WGS) entry which is preliminary data.</text>
</comment>
<dbReference type="PANTHER" id="PTHR47737">
    <property type="entry name" value="GLYCINE BETAINE/PROLINE BETAINE TRANSPORT SYSTEM PERMEASE PROTEIN PROW"/>
    <property type="match status" value="1"/>
</dbReference>
<evidence type="ECO:0000256" key="1">
    <source>
        <dbReference type="ARBA" id="ARBA00004141"/>
    </source>
</evidence>
<keyword evidence="2 7" id="KW-0813">Transport</keyword>
<dbReference type="CDD" id="cd06261">
    <property type="entry name" value="TM_PBP2"/>
    <property type="match status" value="1"/>
</dbReference>
<dbReference type="SUPFAM" id="SSF161098">
    <property type="entry name" value="MetI-like"/>
    <property type="match status" value="1"/>
</dbReference>
<evidence type="ECO:0000256" key="3">
    <source>
        <dbReference type="ARBA" id="ARBA00022475"/>
    </source>
</evidence>
<gene>
    <name evidence="9" type="ORF">BCL65_109165</name>
</gene>
<dbReference type="PROSITE" id="PS50928">
    <property type="entry name" value="ABC_TM1"/>
    <property type="match status" value="1"/>
</dbReference>
<dbReference type="Pfam" id="PF00528">
    <property type="entry name" value="BPD_transp_1"/>
    <property type="match status" value="1"/>
</dbReference>
<evidence type="ECO:0000256" key="5">
    <source>
        <dbReference type="ARBA" id="ARBA00022989"/>
    </source>
</evidence>
<keyword evidence="10" id="KW-1185">Reference proteome</keyword>
<comment type="subcellular location">
    <subcellularLocation>
        <location evidence="7">Cell membrane</location>
        <topology evidence="7">Multi-pass membrane protein</topology>
    </subcellularLocation>
    <subcellularLocation>
        <location evidence="1">Membrane</location>
        <topology evidence="1">Multi-pass membrane protein</topology>
    </subcellularLocation>
</comment>
<comment type="similarity">
    <text evidence="7">Belongs to the binding-protein-dependent transport system permease family.</text>
</comment>
<feature type="transmembrane region" description="Helical" evidence="7">
    <location>
        <begin position="102"/>
        <end position="125"/>
    </location>
</feature>
<keyword evidence="3" id="KW-1003">Cell membrane</keyword>
<evidence type="ECO:0000256" key="4">
    <source>
        <dbReference type="ARBA" id="ARBA00022692"/>
    </source>
</evidence>
<evidence type="ECO:0000313" key="10">
    <source>
        <dbReference type="Proteomes" id="UP000239895"/>
    </source>
</evidence>
<evidence type="ECO:0000256" key="2">
    <source>
        <dbReference type="ARBA" id="ARBA00022448"/>
    </source>
</evidence>
<evidence type="ECO:0000313" key="9">
    <source>
        <dbReference type="EMBL" id="PRZ04925.1"/>
    </source>
</evidence>
<keyword evidence="5 7" id="KW-1133">Transmembrane helix</keyword>
<dbReference type="InterPro" id="IPR035906">
    <property type="entry name" value="MetI-like_sf"/>
</dbReference>
<organism evidence="9 10">
    <name type="scientific">Isoptericola halotolerans</name>
    <dbReference type="NCBI Taxonomy" id="300560"/>
    <lineage>
        <taxon>Bacteria</taxon>
        <taxon>Bacillati</taxon>
        <taxon>Actinomycetota</taxon>
        <taxon>Actinomycetes</taxon>
        <taxon>Micrococcales</taxon>
        <taxon>Promicromonosporaceae</taxon>
        <taxon>Isoptericola</taxon>
    </lineage>
</organism>
<proteinExistence type="inferred from homology"/>
<evidence type="ECO:0000256" key="7">
    <source>
        <dbReference type="RuleBase" id="RU363032"/>
    </source>
</evidence>
<feature type="transmembrane region" description="Helical" evidence="7">
    <location>
        <begin position="78"/>
        <end position="95"/>
    </location>
</feature>
<feature type="transmembrane region" description="Helical" evidence="7">
    <location>
        <begin position="145"/>
        <end position="172"/>
    </location>
</feature>
<keyword evidence="4 7" id="KW-0812">Transmembrane</keyword>
<dbReference type="InterPro" id="IPR000515">
    <property type="entry name" value="MetI-like"/>
</dbReference>
<sequence>MAPMSTSDGTTIPKVPIGEAVDSGIDWVNDNLEWLLDGITAVMSFLIDGITELLLLPAPLVMVGIFTLLALLVRSWGLAVFTAVGMLLIISMEMWEPAMETLSLVLVATVIAVVIAVPVGILAARNDAVSAFVRPVLDFMQTMPAFVYLVPVVVFFGIGVVPGVCATIVFALPPGVRLTELGIRQVDSETVEAGEAFGGTPRQILGGIQLPLGLPTIMAGVNQVIMLALSMAVVAGIVGAGGLGGEVVSSISTLDVPLGVEGGLSVVILAIFLDRLTGAIGQPTGRSLVAILSSRKGDGARAATAGAV</sequence>
<dbReference type="EMBL" id="PVTX01000009">
    <property type="protein sequence ID" value="PRZ04925.1"/>
    <property type="molecule type" value="Genomic_DNA"/>
</dbReference>
<accession>A0ABX5EFS6</accession>
<evidence type="ECO:0000256" key="6">
    <source>
        <dbReference type="ARBA" id="ARBA00023136"/>
    </source>
</evidence>